<keyword evidence="8" id="KW-0812">Transmembrane</keyword>
<evidence type="ECO:0000259" key="9">
    <source>
        <dbReference type="PROSITE" id="PS50111"/>
    </source>
</evidence>
<evidence type="ECO:0000256" key="1">
    <source>
        <dbReference type="ARBA" id="ARBA00004236"/>
    </source>
</evidence>
<dbReference type="CDD" id="cd11386">
    <property type="entry name" value="MCP_signal"/>
    <property type="match status" value="1"/>
</dbReference>
<reference evidence="11 12" key="1">
    <citation type="submission" date="2018-11" db="EMBL/GenBank/DDBJ databases">
        <title>Genome sequencing of Paenibacillus sp. KCOM 3021 (= ChDC PVNT-B20).</title>
        <authorList>
            <person name="Kook J.-K."/>
            <person name="Park S.-N."/>
            <person name="Lim Y.K."/>
        </authorList>
    </citation>
    <scope>NUCLEOTIDE SEQUENCE [LARGE SCALE GENOMIC DNA]</scope>
    <source>
        <strain evidence="11 12">KCOM 3021</strain>
    </source>
</reference>
<dbReference type="SUPFAM" id="SSF58104">
    <property type="entry name" value="Methyl-accepting chemotaxis protein (MCP) signaling domain"/>
    <property type="match status" value="1"/>
</dbReference>
<evidence type="ECO:0000259" key="10">
    <source>
        <dbReference type="PROSITE" id="PS50885"/>
    </source>
</evidence>
<evidence type="ECO:0000256" key="2">
    <source>
        <dbReference type="ARBA" id="ARBA00022475"/>
    </source>
</evidence>
<keyword evidence="3 8" id="KW-0472">Membrane</keyword>
<evidence type="ECO:0000313" key="11">
    <source>
        <dbReference type="EMBL" id="RRJ64227.1"/>
    </source>
</evidence>
<keyword evidence="2" id="KW-1003">Cell membrane</keyword>
<dbReference type="InterPro" id="IPR003660">
    <property type="entry name" value="HAMP_dom"/>
</dbReference>
<keyword evidence="8" id="KW-1133">Transmembrane helix</keyword>
<name>A0A3P3U1L1_9BACL</name>
<evidence type="ECO:0000256" key="7">
    <source>
        <dbReference type="SAM" id="Coils"/>
    </source>
</evidence>
<keyword evidence="7" id="KW-0175">Coiled coil</keyword>
<feature type="coiled-coil region" evidence="7">
    <location>
        <begin position="290"/>
        <end position="317"/>
    </location>
</feature>
<evidence type="ECO:0000256" key="8">
    <source>
        <dbReference type="SAM" id="Phobius"/>
    </source>
</evidence>
<sequence length="565" mass="61058">MGFAQKITSVLIGLLVIVGLLLGFFGYRMTYAQVEQSVGIETVGCANITTGLVDPKDIEALAQGDRAGLAELEERLNWTVAHKPLFKEVFLMSLDGQILAADENLQKRGYRAGDSFYFSPQDRDMIMTMKHSVYTKVYDYDGAKLLSGYGPIYRNHDPNQEIIGLMVINFDASIIGERTWDIIALPFAVGGAVFLAAVAFIYFFIHRMIRPLETLSGQVDRVAQGDLTVEPLRLSSRDEVGKLTRGFGEMIVSLRRLISEVNDTSMQVASSSQQLSASAEQTGRAGEQTVHITQKLAEGAETQLRNLEANSEALREMSGTIARIASRAENVTQAALQSSEASRQGGESIRLGSEQMATMELKIVQLSALIQGLGDDSKEVRSILDIIAEIAAETNLLALNASIEAARAGEHGSGFAVVAASVRKLAERSADSARQIAALIEHIVKQIEATGRTMDETVLEVKRGAELVRSAGRSLADIGNSAEFTAQAIADVSGNVQTLSDSSQRLVHSLEDIVKFASETAENAQSMSAASEEQLAAMQEIDALASLLSSLSEKLHGLIDRFKVV</sequence>
<evidence type="ECO:0000256" key="6">
    <source>
        <dbReference type="PROSITE-ProRule" id="PRU00284"/>
    </source>
</evidence>
<protein>
    <submittedName>
        <fullName evidence="11">Methyl-accepting chemotaxis protein</fullName>
    </submittedName>
</protein>
<evidence type="ECO:0000256" key="4">
    <source>
        <dbReference type="ARBA" id="ARBA00023224"/>
    </source>
</evidence>
<feature type="domain" description="HAMP" evidence="10">
    <location>
        <begin position="206"/>
        <end position="259"/>
    </location>
</feature>
<dbReference type="PANTHER" id="PTHR32089:SF112">
    <property type="entry name" value="LYSOZYME-LIKE PROTEIN-RELATED"/>
    <property type="match status" value="1"/>
</dbReference>
<evidence type="ECO:0000313" key="12">
    <source>
        <dbReference type="Proteomes" id="UP000267017"/>
    </source>
</evidence>
<comment type="similarity">
    <text evidence="5">Belongs to the methyl-accepting chemotaxis (MCP) protein family.</text>
</comment>
<dbReference type="Pfam" id="PF00015">
    <property type="entry name" value="MCPsignal"/>
    <property type="match status" value="1"/>
</dbReference>
<dbReference type="SMART" id="SM00283">
    <property type="entry name" value="MA"/>
    <property type="match status" value="1"/>
</dbReference>
<dbReference type="GO" id="GO:0005886">
    <property type="term" value="C:plasma membrane"/>
    <property type="evidence" value="ECO:0007669"/>
    <property type="project" value="UniProtKB-SubCell"/>
</dbReference>
<dbReference type="Gene3D" id="1.10.287.950">
    <property type="entry name" value="Methyl-accepting chemotaxis protein"/>
    <property type="match status" value="1"/>
</dbReference>
<dbReference type="SMART" id="SM00304">
    <property type="entry name" value="HAMP"/>
    <property type="match status" value="1"/>
</dbReference>
<comment type="subcellular location">
    <subcellularLocation>
        <location evidence="1">Cell membrane</location>
    </subcellularLocation>
</comment>
<evidence type="ECO:0000256" key="3">
    <source>
        <dbReference type="ARBA" id="ARBA00023136"/>
    </source>
</evidence>
<keyword evidence="4 6" id="KW-0807">Transducer</keyword>
<dbReference type="CDD" id="cd06225">
    <property type="entry name" value="HAMP"/>
    <property type="match status" value="1"/>
</dbReference>
<dbReference type="EMBL" id="RRCN01000001">
    <property type="protein sequence ID" value="RRJ64227.1"/>
    <property type="molecule type" value="Genomic_DNA"/>
</dbReference>
<dbReference type="InterPro" id="IPR004089">
    <property type="entry name" value="MCPsignal_dom"/>
</dbReference>
<proteinExistence type="inferred from homology"/>
<dbReference type="RefSeq" id="WP_128632047.1">
    <property type="nucleotide sequence ID" value="NZ_RRCN01000001.1"/>
</dbReference>
<feature type="transmembrane region" description="Helical" evidence="8">
    <location>
        <begin position="6"/>
        <end position="27"/>
    </location>
</feature>
<organism evidence="11 12">
    <name type="scientific">Paenibacillus oralis</name>
    <dbReference type="NCBI Taxonomy" id="2490856"/>
    <lineage>
        <taxon>Bacteria</taxon>
        <taxon>Bacillati</taxon>
        <taxon>Bacillota</taxon>
        <taxon>Bacilli</taxon>
        <taxon>Bacillales</taxon>
        <taxon>Paenibacillaceae</taxon>
        <taxon>Paenibacillus</taxon>
    </lineage>
</organism>
<gene>
    <name evidence="11" type="ORF">EHV15_15830</name>
</gene>
<feature type="domain" description="Methyl-accepting transducer" evidence="9">
    <location>
        <begin position="278"/>
        <end position="514"/>
    </location>
</feature>
<feature type="transmembrane region" description="Helical" evidence="8">
    <location>
        <begin position="182"/>
        <end position="205"/>
    </location>
</feature>
<keyword evidence="12" id="KW-1185">Reference proteome</keyword>
<dbReference type="PROSITE" id="PS50885">
    <property type="entry name" value="HAMP"/>
    <property type="match status" value="1"/>
</dbReference>
<dbReference type="Proteomes" id="UP000267017">
    <property type="component" value="Unassembled WGS sequence"/>
</dbReference>
<accession>A0A3P3U1L1</accession>
<dbReference type="OrthoDB" id="2513043at2"/>
<dbReference type="PROSITE" id="PS50111">
    <property type="entry name" value="CHEMOTAXIS_TRANSDUC_2"/>
    <property type="match status" value="1"/>
</dbReference>
<dbReference type="PANTHER" id="PTHR32089">
    <property type="entry name" value="METHYL-ACCEPTING CHEMOTAXIS PROTEIN MCPB"/>
    <property type="match status" value="1"/>
</dbReference>
<dbReference type="AlphaFoldDB" id="A0A3P3U1L1"/>
<comment type="caution">
    <text evidence="11">The sequence shown here is derived from an EMBL/GenBank/DDBJ whole genome shotgun (WGS) entry which is preliminary data.</text>
</comment>
<dbReference type="Pfam" id="PF00672">
    <property type="entry name" value="HAMP"/>
    <property type="match status" value="1"/>
</dbReference>
<dbReference type="GO" id="GO:0007165">
    <property type="term" value="P:signal transduction"/>
    <property type="evidence" value="ECO:0007669"/>
    <property type="project" value="UniProtKB-KW"/>
</dbReference>
<evidence type="ECO:0000256" key="5">
    <source>
        <dbReference type="ARBA" id="ARBA00029447"/>
    </source>
</evidence>